<dbReference type="EMBL" id="CATNWA010014794">
    <property type="protein sequence ID" value="CAI9575987.1"/>
    <property type="molecule type" value="Genomic_DNA"/>
</dbReference>
<accession>A0ABN9DXI4</accession>
<keyword evidence="2" id="KW-1185">Reference proteome</keyword>
<proteinExistence type="predicted"/>
<evidence type="ECO:0000313" key="1">
    <source>
        <dbReference type="EMBL" id="CAI9575987.1"/>
    </source>
</evidence>
<organism evidence="1 2">
    <name type="scientific">Staurois parvus</name>
    <dbReference type="NCBI Taxonomy" id="386267"/>
    <lineage>
        <taxon>Eukaryota</taxon>
        <taxon>Metazoa</taxon>
        <taxon>Chordata</taxon>
        <taxon>Craniata</taxon>
        <taxon>Vertebrata</taxon>
        <taxon>Euteleostomi</taxon>
        <taxon>Amphibia</taxon>
        <taxon>Batrachia</taxon>
        <taxon>Anura</taxon>
        <taxon>Neobatrachia</taxon>
        <taxon>Ranoidea</taxon>
        <taxon>Ranidae</taxon>
        <taxon>Staurois</taxon>
    </lineage>
</organism>
<gene>
    <name evidence="1" type="ORF">SPARVUS_LOCUS8310563</name>
</gene>
<protein>
    <submittedName>
        <fullName evidence="1">Uncharacterized protein</fullName>
    </submittedName>
</protein>
<sequence length="64" mass="7194">QTVGDFCTLCASACADPALSLYVAYHFVAELLNVHICFHYVIPLTVDCGIFNSKEMSWMDLLHR</sequence>
<name>A0ABN9DXI4_9NEOB</name>
<evidence type="ECO:0000313" key="2">
    <source>
        <dbReference type="Proteomes" id="UP001162483"/>
    </source>
</evidence>
<comment type="caution">
    <text evidence="1">The sequence shown here is derived from an EMBL/GenBank/DDBJ whole genome shotgun (WGS) entry which is preliminary data.</text>
</comment>
<dbReference type="Proteomes" id="UP001162483">
    <property type="component" value="Unassembled WGS sequence"/>
</dbReference>
<feature type="non-terminal residue" evidence="1">
    <location>
        <position position="1"/>
    </location>
</feature>
<reference evidence="1" key="1">
    <citation type="submission" date="2023-05" db="EMBL/GenBank/DDBJ databases">
        <authorList>
            <person name="Stuckert A."/>
        </authorList>
    </citation>
    <scope>NUCLEOTIDE SEQUENCE</scope>
</reference>